<feature type="region of interest" description="Disordered" evidence="2">
    <location>
        <begin position="79"/>
        <end position="114"/>
    </location>
</feature>
<proteinExistence type="predicted"/>
<keyword evidence="4" id="KW-1185">Reference proteome</keyword>
<evidence type="ECO:0000313" key="4">
    <source>
        <dbReference type="Proteomes" id="UP000031623"/>
    </source>
</evidence>
<keyword evidence="1" id="KW-0175">Coiled coil</keyword>
<protein>
    <submittedName>
        <fullName evidence="3">Uncharacterized protein</fullName>
    </submittedName>
</protein>
<dbReference type="AlphaFoldDB" id="A0A090AGV7"/>
<dbReference type="OrthoDB" id="5625911at2"/>
<evidence type="ECO:0000313" key="3">
    <source>
        <dbReference type="EMBL" id="BAP54472.1"/>
    </source>
</evidence>
<feature type="coiled-coil region" evidence="1">
    <location>
        <begin position="12"/>
        <end position="49"/>
    </location>
</feature>
<name>A0A090AGV7_9GAMM</name>
<dbReference type="Proteomes" id="UP000031623">
    <property type="component" value="Chromosome"/>
</dbReference>
<organism evidence="3 4">
    <name type="scientific">Thioploca ingrica</name>
    <dbReference type="NCBI Taxonomy" id="40754"/>
    <lineage>
        <taxon>Bacteria</taxon>
        <taxon>Pseudomonadati</taxon>
        <taxon>Pseudomonadota</taxon>
        <taxon>Gammaproteobacteria</taxon>
        <taxon>Thiotrichales</taxon>
        <taxon>Thiotrichaceae</taxon>
        <taxon>Thioploca</taxon>
    </lineage>
</organism>
<accession>A0A090AGV7</accession>
<evidence type="ECO:0000256" key="2">
    <source>
        <dbReference type="SAM" id="MobiDB-lite"/>
    </source>
</evidence>
<dbReference type="EMBL" id="AP014633">
    <property type="protein sequence ID" value="BAP54472.1"/>
    <property type="molecule type" value="Genomic_DNA"/>
</dbReference>
<evidence type="ECO:0000256" key="1">
    <source>
        <dbReference type="SAM" id="Coils"/>
    </source>
</evidence>
<dbReference type="KEGG" id="tig:THII_0175"/>
<sequence length="177" mass="20468">MTISSKELEQWLKKLELEQHNQELTLNDLNNLEQEVRELEEILAKINDSYTLATTEPESDYSHLRDLTEIEKFERKLAHIDEEFEQQPSQQPEPQVPPPKESVTKLPPKPTTATPVATPTGYVICLMFNPKAPPEWSGKGWCEPGKGMRYTNPALAKNTLQKLKNQWPDYPLKIFKR</sequence>
<reference evidence="3 4" key="1">
    <citation type="journal article" date="2014" name="ISME J.">
        <title>Ecophysiology of Thioploca ingrica as revealed by the complete genome sequence supplemented with proteomic evidence.</title>
        <authorList>
            <person name="Kojima H."/>
            <person name="Ogura Y."/>
            <person name="Yamamoto N."/>
            <person name="Togashi T."/>
            <person name="Mori H."/>
            <person name="Watanabe T."/>
            <person name="Nemoto F."/>
            <person name="Kurokawa K."/>
            <person name="Hayashi T."/>
            <person name="Fukui M."/>
        </authorList>
    </citation>
    <scope>NUCLEOTIDE SEQUENCE [LARGE SCALE GENOMIC DNA]</scope>
</reference>
<gene>
    <name evidence="3" type="ORF">THII_0175</name>
</gene>
<dbReference type="HOGENOM" id="CLU_1515013_0_0_6"/>